<dbReference type="PANTHER" id="PTHR43409">
    <property type="entry name" value="ANAEROBIC MAGNESIUM-PROTOPORPHYRIN IX MONOMETHYL ESTER CYCLASE-RELATED"/>
    <property type="match status" value="1"/>
</dbReference>
<keyword evidence="5" id="KW-0411">Iron-sulfur</keyword>
<protein>
    <recommendedName>
        <fullName evidence="9">Radical SAM protein</fullName>
    </recommendedName>
</protein>
<evidence type="ECO:0000313" key="7">
    <source>
        <dbReference type="EMBL" id="TYB31281.1"/>
    </source>
</evidence>
<dbReference type="InterPro" id="IPR051198">
    <property type="entry name" value="BchE-like"/>
</dbReference>
<gene>
    <name evidence="7" type="ORF">FXF47_04940</name>
</gene>
<comment type="caution">
    <text evidence="7">The sequence shown here is derived from an EMBL/GenBank/DDBJ whole genome shotgun (WGS) entry which is preliminary data.</text>
</comment>
<accession>A0A5D0MIF0</accession>
<sequence>MEQNILLLEPKVKRKYPPLGLMKLSYYHKEIRDDFVWFSRGKLPKELSEEVKEKIKNSKYYNNRLTGFKNYFKKINNKLKNNNWDRVYIATVFTYEWDKVIDIIEYVKKFVDKEKIYIGGIASTLMLEEYENETGIKPIKGLIRNSKKIGYDDNFNIDQCAIPDYSMLSNIEFNYSYENSYYAFTSRGCCWNCEFCAVNTLEPKFEGYIDIKSKINGIKEMYGEKRNLLLMDNNALRSTTFEKIINDIIDLGFYKGAKYKKPDTGVNVNRYVDFNQGLDSTFFNEKNAHLLSKIPLKPARIAFDHIEEEQQYRKALSLADKHDILRLSNYVLYNAESFRCKGQKFKADTPEDLYKRLNITLDFQEKVNERRRRKGKDLMKIYSFPMRYIPLGDKERGFVNWDKWNKKFLRTIQVFLIPTRGKVGTSKSFFELTYGKNLKEFKKNLWMPEKYLATRGKPSKVRKKKEKDMDKKIKEYRLFKKLRKEWKKQLNNLNNEERNEFEKIVGKNRFNYKKYLEIENIKVKKIFLHYMRPKSILYMLEKLDKKEENKELSFVINYIEEEVPLIKTRIELFLESNIKNKKNYKRYKRRYNKYLKEEYKISALKL</sequence>
<evidence type="ECO:0000256" key="4">
    <source>
        <dbReference type="ARBA" id="ARBA00023004"/>
    </source>
</evidence>
<feature type="coiled-coil region" evidence="6">
    <location>
        <begin position="476"/>
        <end position="503"/>
    </location>
</feature>
<keyword evidence="2" id="KW-0949">S-adenosyl-L-methionine</keyword>
<evidence type="ECO:0000256" key="6">
    <source>
        <dbReference type="SAM" id="Coils"/>
    </source>
</evidence>
<evidence type="ECO:0000256" key="2">
    <source>
        <dbReference type="ARBA" id="ARBA00022691"/>
    </source>
</evidence>
<organism evidence="7 8">
    <name type="scientific">Candidatus Mcinerneyibacterium aminivorans</name>
    <dbReference type="NCBI Taxonomy" id="2703815"/>
    <lineage>
        <taxon>Bacteria</taxon>
        <taxon>Candidatus Macinerneyibacteriota</taxon>
        <taxon>Candidatus Mcinerneyibacteria</taxon>
        <taxon>Candidatus Mcinerneyibacteriales</taxon>
        <taxon>Candidatus Mcinerneyibacteriaceae</taxon>
        <taxon>Candidatus Mcinerneyibacterium</taxon>
    </lineage>
</organism>
<dbReference type="GO" id="GO:0051536">
    <property type="term" value="F:iron-sulfur cluster binding"/>
    <property type="evidence" value="ECO:0007669"/>
    <property type="project" value="UniProtKB-KW"/>
</dbReference>
<reference evidence="7" key="1">
    <citation type="submission" date="2019-08" db="EMBL/GenBank/DDBJ databases">
        <title>Genomic characterization of a novel candidate phylum (ARYD3) from a high temperature, high salinity tertiary oil reservoir in north central Oklahoma, USA.</title>
        <authorList>
            <person name="Youssef N.H."/>
            <person name="Yadav A."/>
            <person name="Elshahed M.S."/>
        </authorList>
    </citation>
    <scope>NUCLEOTIDE SEQUENCE [LARGE SCALE GENOMIC DNA]</scope>
    <source>
        <strain evidence="7">ARYD3</strain>
    </source>
</reference>
<keyword evidence="8" id="KW-1185">Reference proteome</keyword>
<evidence type="ECO:0000256" key="3">
    <source>
        <dbReference type="ARBA" id="ARBA00022723"/>
    </source>
</evidence>
<keyword evidence="3" id="KW-0479">Metal-binding</keyword>
<name>A0A5D0MIF0_9BACT</name>
<evidence type="ECO:0000313" key="8">
    <source>
        <dbReference type="Proteomes" id="UP000324143"/>
    </source>
</evidence>
<keyword evidence="4" id="KW-0408">Iron</keyword>
<evidence type="ECO:0008006" key="9">
    <source>
        <dbReference type="Google" id="ProtNLM"/>
    </source>
</evidence>
<dbReference type="EMBL" id="VSIX01000042">
    <property type="protein sequence ID" value="TYB31281.1"/>
    <property type="molecule type" value="Genomic_DNA"/>
</dbReference>
<comment type="cofactor">
    <cofactor evidence="1">
        <name>[4Fe-4S] cluster</name>
        <dbReference type="ChEBI" id="CHEBI:49883"/>
    </cofactor>
</comment>
<dbReference type="AlphaFoldDB" id="A0A5D0MIF0"/>
<proteinExistence type="predicted"/>
<dbReference type="Proteomes" id="UP000324143">
    <property type="component" value="Unassembled WGS sequence"/>
</dbReference>
<evidence type="ECO:0000256" key="1">
    <source>
        <dbReference type="ARBA" id="ARBA00001966"/>
    </source>
</evidence>
<dbReference type="PANTHER" id="PTHR43409:SF4">
    <property type="entry name" value="RADICAL SAM SUPERFAMILY PROTEIN"/>
    <property type="match status" value="1"/>
</dbReference>
<keyword evidence="6" id="KW-0175">Coiled coil</keyword>
<dbReference type="GO" id="GO:0046872">
    <property type="term" value="F:metal ion binding"/>
    <property type="evidence" value="ECO:0007669"/>
    <property type="project" value="UniProtKB-KW"/>
</dbReference>
<evidence type="ECO:0000256" key="5">
    <source>
        <dbReference type="ARBA" id="ARBA00023014"/>
    </source>
</evidence>